<dbReference type="PROSITE" id="PS00086">
    <property type="entry name" value="CYTOCHROME_P450"/>
    <property type="match status" value="1"/>
</dbReference>
<dbReference type="InterPro" id="IPR017972">
    <property type="entry name" value="Cyt_P450_CS"/>
</dbReference>
<dbReference type="InterPro" id="IPR002401">
    <property type="entry name" value="Cyt_P450_E_grp-I"/>
</dbReference>
<keyword evidence="6 8" id="KW-0408">Iron</keyword>
<feature type="binding site" description="axial binding residue" evidence="8">
    <location>
        <position position="441"/>
    </location>
    <ligand>
        <name>heme</name>
        <dbReference type="ChEBI" id="CHEBI:30413"/>
    </ligand>
    <ligandPart>
        <name>Fe</name>
        <dbReference type="ChEBI" id="CHEBI:18248"/>
    </ligandPart>
</feature>
<dbReference type="GO" id="GO:0005506">
    <property type="term" value="F:iron ion binding"/>
    <property type="evidence" value="ECO:0007669"/>
    <property type="project" value="InterPro"/>
</dbReference>
<dbReference type="GO" id="GO:0016705">
    <property type="term" value="F:oxidoreductase activity, acting on paired donors, with incorporation or reduction of molecular oxygen"/>
    <property type="evidence" value="ECO:0007669"/>
    <property type="project" value="InterPro"/>
</dbReference>
<keyword evidence="10" id="KW-0472">Membrane</keyword>
<gene>
    <name evidence="11" type="ORF">N7515_009281</name>
</gene>
<reference evidence="11" key="1">
    <citation type="submission" date="2022-11" db="EMBL/GenBank/DDBJ databases">
        <authorList>
            <person name="Petersen C."/>
        </authorList>
    </citation>
    <scope>NUCLEOTIDE SEQUENCE</scope>
    <source>
        <strain evidence="11">IBT 22155</strain>
    </source>
</reference>
<evidence type="ECO:0000256" key="2">
    <source>
        <dbReference type="ARBA" id="ARBA00010617"/>
    </source>
</evidence>
<dbReference type="FunFam" id="1.10.630.10:FF:000050">
    <property type="entry name" value="Cytochrome P450 monooxygenase"/>
    <property type="match status" value="1"/>
</dbReference>
<dbReference type="CDD" id="cd11060">
    <property type="entry name" value="CYP57A1-like"/>
    <property type="match status" value="1"/>
</dbReference>
<feature type="transmembrane region" description="Helical" evidence="10">
    <location>
        <begin position="12"/>
        <end position="32"/>
    </location>
</feature>
<evidence type="ECO:0000256" key="7">
    <source>
        <dbReference type="ARBA" id="ARBA00023033"/>
    </source>
</evidence>
<dbReference type="InterPro" id="IPR001128">
    <property type="entry name" value="Cyt_P450"/>
</dbReference>
<keyword evidence="7 9" id="KW-0503">Monooxygenase</keyword>
<dbReference type="Pfam" id="PF00067">
    <property type="entry name" value="p450"/>
    <property type="match status" value="1"/>
</dbReference>
<organism evidence="11 12">
    <name type="scientific">Penicillium bovifimosum</name>
    <dbReference type="NCBI Taxonomy" id="126998"/>
    <lineage>
        <taxon>Eukaryota</taxon>
        <taxon>Fungi</taxon>
        <taxon>Dikarya</taxon>
        <taxon>Ascomycota</taxon>
        <taxon>Pezizomycotina</taxon>
        <taxon>Eurotiomycetes</taxon>
        <taxon>Eurotiomycetidae</taxon>
        <taxon>Eurotiales</taxon>
        <taxon>Aspergillaceae</taxon>
        <taxon>Penicillium</taxon>
    </lineage>
</organism>
<proteinExistence type="inferred from homology"/>
<dbReference type="GeneID" id="81409195"/>
<dbReference type="SUPFAM" id="SSF48264">
    <property type="entry name" value="Cytochrome P450"/>
    <property type="match status" value="1"/>
</dbReference>
<dbReference type="PRINTS" id="PR00385">
    <property type="entry name" value="P450"/>
</dbReference>
<keyword evidence="10" id="KW-1133">Transmembrane helix</keyword>
<comment type="caution">
    <text evidence="11">The sequence shown here is derived from an EMBL/GenBank/DDBJ whole genome shotgun (WGS) entry which is preliminary data.</text>
</comment>
<evidence type="ECO:0000256" key="8">
    <source>
        <dbReference type="PIRSR" id="PIRSR602401-1"/>
    </source>
</evidence>
<evidence type="ECO:0000256" key="4">
    <source>
        <dbReference type="ARBA" id="ARBA00022723"/>
    </source>
</evidence>
<evidence type="ECO:0000256" key="6">
    <source>
        <dbReference type="ARBA" id="ARBA00023004"/>
    </source>
</evidence>
<evidence type="ECO:0000313" key="12">
    <source>
        <dbReference type="Proteomes" id="UP001149079"/>
    </source>
</evidence>
<dbReference type="PRINTS" id="PR00463">
    <property type="entry name" value="EP450I"/>
</dbReference>
<keyword evidence="4 8" id="KW-0479">Metal-binding</keyword>
<evidence type="ECO:0000256" key="9">
    <source>
        <dbReference type="RuleBase" id="RU000461"/>
    </source>
</evidence>
<dbReference type="GO" id="GO:0020037">
    <property type="term" value="F:heme binding"/>
    <property type="evidence" value="ECO:0007669"/>
    <property type="project" value="InterPro"/>
</dbReference>
<sequence length="494" mass="55687">MDLPIGARGQLCVSAICLLGLFFILYVLYVRFLGPLAQIPGPFAASVSRLWMVQHSDKGDLHRVMLNLHEKHGKLVRVGPKEVSVADLAAIKAIYGAGTKFRKSDWYSVWQGRRKFDLFAERDEGIHGTQRRLVNNIYSMTSLKEFEPGVEKILESFMQCMSRHGSDAVINLGKWLQLFAFDVIGQITFSKTFGFLENGTDSGAFSQIENALRSAAWVGQVPWLYWIHDYLTPIIGSHLAITARHGKLRQIAAGEVTSRKGINGEQHDILAKLYDVQTKKEQQMSDDDILSMAASNVFAGSDTTAISLRSIIYYLLKNPRCLSKLMDEIDDRQKQGKLSDPVKLDEADEMPYLQACMYEALRLHPAVGMSLPRVVPKEGIVINGCFLPGGTTVGVNPWVVHRDQSVFGEDVETFRPERWLVGDNGNMKRFFFAFGGGARVCIGKNISWMEMSKMIPTFFNRFEVAFTNPDAVWKETCWWFVKQEGLLVKVCPRK</sequence>
<keyword evidence="10" id="KW-0812">Transmembrane</keyword>
<protein>
    <submittedName>
        <fullName evidence="11">Cytochrome P450 family protein</fullName>
    </submittedName>
</protein>
<keyword evidence="5 9" id="KW-0560">Oxidoreductase</keyword>
<keyword evidence="12" id="KW-1185">Reference proteome</keyword>
<accession>A0A9W9GIZ7</accession>
<name>A0A9W9GIZ7_9EURO</name>
<dbReference type="RefSeq" id="XP_056517824.1">
    <property type="nucleotide sequence ID" value="XM_056670025.1"/>
</dbReference>
<dbReference type="PANTHER" id="PTHR24305">
    <property type="entry name" value="CYTOCHROME P450"/>
    <property type="match status" value="1"/>
</dbReference>
<evidence type="ECO:0000256" key="1">
    <source>
        <dbReference type="ARBA" id="ARBA00001971"/>
    </source>
</evidence>
<dbReference type="EMBL" id="JAPQKL010000007">
    <property type="protein sequence ID" value="KAJ5121320.1"/>
    <property type="molecule type" value="Genomic_DNA"/>
</dbReference>
<reference evidence="11" key="2">
    <citation type="journal article" date="2023" name="IMA Fungus">
        <title>Comparative genomic study of the Penicillium genus elucidates a diverse pangenome and 15 lateral gene transfer events.</title>
        <authorList>
            <person name="Petersen C."/>
            <person name="Sorensen T."/>
            <person name="Nielsen M.R."/>
            <person name="Sondergaard T.E."/>
            <person name="Sorensen J.L."/>
            <person name="Fitzpatrick D.A."/>
            <person name="Frisvad J.C."/>
            <person name="Nielsen K.L."/>
        </authorList>
    </citation>
    <scope>NUCLEOTIDE SEQUENCE</scope>
    <source>
        <strain evidence="11">IBT 22155</strain>
    </source>
</reference>
<dbReference type="AlphaFoldDB" id="A0A9W9GIZ7"/>
<evidence type="ECO:0000256" key="5">
    <source>
        <dbReference type="ARBA" id="ARBA00023002"/>
    </source>
</evidence>
<dbReference type="Proteomes" id="UP001149079">
    <property type="component" value="Unassembled WGS sequence"/>
</dbReference>
<comment type="cofactor">
    <cofactor evidence="1 8">
        <name>heme</name>
        <dbReference type="ChEBI" id="CHEBI:30413"/>
    </cofactor>
</comment>
<evidence type="ECO:0000313" key="11">
    <source>
        <dbReference type="EMBL" id="KAJ5121320.1"/>
    </source>
</evidence>
<keyword evidence="3 8" id="KW-0349">Heme</keyword>
<dbReference type="InterPro" id="IPR050121">
    <property type="entry name" value="Cytochrome_P450_monoxygenase"/>
</dbReference>
<dbReference type="GO" id="GO:0004497">
    <property type="term" value="F:monooxygenase activity"/>
    <property type="evidence" value="ECO:0007669"/>
    <property type="project" value="UniProtKB-KW"/>
</dbReference>
<dbReference type="GO" id="GO:0043386">
    <property type="term" value="P:mycotoxin biosynthetic process"/>
    <property type="evidence" value="ECO:0007669"/>
    <property type="project" value="UniProtKB-ARBA"/>
</dbReference>
<dbReference type="OrthoDB" id="3934656at2759"/>
<comment type="similarity">
    <text evidence="2 9">Belongs to the cytochrome P450 family.</text>
</comment>
<evidence type="ECO:0000256" key="10">
    <source>
        <dbReference type="SAM" id="Phobius"/>
    </source>
</evidence>
<dbReference type="PANTHER" id="PTHR24305:SF232">
    <property type="entry name" value="P450, PUTATIVE (EUROFUNG)-RELATED"/>
    <property type="match status" value="1"/>
</dbReference>
<evidence type="ECO:0000256" key="3">
    <source>
        <dbReference type="ARBA" id="ARBA00022617"/>
    </source>
</evidence>
<dbReference type="Gene3D" id="1.10.630.10">
    <property type="entry name" value="Cytochrome P450"/>
    <property type="match status" value="1"/>
</dbReference>
<dbReference type="InterPro" id="IPR036396">
    <property type="entry name" value="Cyt_P450_sf"/>
</dbReference>